<evidence type="ECO:0000313" key="3">
    <source>
        <dbReference type="Proteomes" id="UP000747399"/>
    </source>
</evidence>
<dbReference type="Proteomes" id="UP000747399">
    <property type="component" value="Unassembled WGS sequence"/>
</dbReference>
<dbReference type="AlphaFoldDB" id="A0A8J4EVR9"/>
<name>A0A8J4EVR9_9CHLO</name>
<reference evidence="2" key="1">
    <citation type="journal article" date="2021" name="Proc. Natl. Acad. Sci. U.S.A.">
        <title>Three genomes in the algal genus Volvox reveal the fate of a haploid sex-determining region after a transition to homothallism.</title>
        <authorList>
            <person name="Yamamoto K."/>
            <person name="Hamaji T."/>
            <person name="Kawai-Toyooka H."/>
            <person name="Matsuzaki R."/>
            <person name="Takahashi F."/>
            <person name="Nishimura Y."/>
            <person name="Kawachi M."/>
            <person name="Noguchi H."/>
            <person name="Minakuchi Y."/>
            <person name="Umen J.G."/>
            <person name="Toyoda A."/>
            <person name="Nozaki H."/>
        </authorList>
    </citation>
    <scope>NUCLEOTIDE SEQUENCE</scope>
    <source>
        <strain evidence="2">NIES-3780</strain>
    </source>
</reference>
<dbReference type="EMBL" id="BNCO01000003">
    <property type="protein sequence ID" value="GIL45681.1"/>
    <property type="molecule type" value="Genomic_DNA"/>
</dbReference>
<feature type="non-terminal residue" evidence="2">
    <location>
        <position position="1"/>
    </location>
</feature>
<feature type="region of interest" description="Disordered" evidence="1">
    <location>
        <begin position="1"/>
        <end position="24"/>
    </location>
</feature>
<accession>A0A8J4EVR9</accession>
<feature type="compositionally biased region" description="Polar residues" evidence="1">
    <location>
        <begin position="10"/>
        <end position="23"/>
    </location>
</feature>
<proteinExistence type="predicted"/>
<organism evidence="2 3">
    <name type="scientific">Volvox africanus</name>
    <dbReference type="NCBI Taxonomy" id="51714"/>
    <lineage>
        <taxon>Eukaryota</taxon>
        <taxon>Viridiplantae</taxon>
        <taxon>Chlorophyta</taxon>
        <taxon>core chlorophytes</taxon>
        <taxon>Chlorophyceae</taxon>
        <taxon>CS clade</taxon>
        <taxon>Chlamydomonadales</taxon>
        <taxon>Volvocaceae</taxon>
        <taxon>Volvox</taxon>
    </lineage>
</organism>
<sequence length="165" mass="17662">ESAAAGLWLKSSQPGPRNSSSGVIRTAAAAATSCRRSRRSKAPMRLAAAAVVPSLPMAIGLGIISTPRPSERANGLEPRGGVGPIPRPIGEPSARPPRVREPTVAVAAPEPPPPRPPQRKDFPCIRHQPPATWHESSSDPELSKPLLPSLRRWRRRHRSVGMTPC</sequence>
<evidence type="ECO:0000313" key="2">
    <source>
        <dbReference type="EMBL" id="GIL45681.1"/>
    </source>
</evidence>
<gene>
    <name evidence="2" type="ORF">Vafri_2877</name>
</gene>
<comment type="caution">
    <text evidence="2">The sequence shown here is derived from an EMBL/GenBank/DDBJ whole genome shotgun (WGS) entry which is preliminary data.</text>
</comment>
<feature type="region of interest" description="Disordered" evidence="1">
    <location>
        <begin position="65"/>
        <end position="146"/>
    </location>
</feature>
<protein>
    <submittedName>
        <fullName evidence="2">Uncharacterized protein</fullName>
    </submittedName>
</protein>
<evidence type="ECO:0000256" key="1">
    <source>
        <dbReference type="SAM" id="MobiDB-lite"/>
    </source>
</evidence>
<keyword evidence="3" id="KW-1185">Reference proteome</keyword>